<evidence type="ECO:0000313" key="2">
    <source>
        <dbReference type="EMBL" id="MDO1560294.1"/>
    </source>
</evidence>
<name>A0ABT8SNZ2_9CAUL</name>
<organism evidence="2 3">
    <name type="scientific">Peiella sedimenti</name>
    <dbReference type="NCBI Taxonomy" id="3061083"/>
    <lineage>
        <taxon>Bacteria</taxon>
        <taxon>Pseudomonadati</taxon>
        <taxon>Pseudomonadota</taxon>
        <taxon>Alphaproteobacteria</taxon>
        <taxon>Caulobacterales</taxon>
        <taxon>Caulobacteraceae</taxon>
        <taxon>Peiella</taxon>
    </lineage>
</organism>
<evidence type="ECO:0000256" key="1">
    <source>
        <dbReference type="SAM" id="SignalP"/>
    </source>
</evidence>
<feature type="chain" id="PRO_5047296199" evidence="1">
    <location>
        <begin position="21"/>
        <end position="488"/>
    </location>
</feature>
<keyword evidence="1" id="KW-0732">Signal</keyword>
<protein>
    <submittedName>
        <fullName evidence="2">Uncharacterized protein</fullName>
    </submittedName>
</protein>
<dbReference type="SUPFAM" id="SSF52096">
    <property type="entry name" value="ClpP/crotonase"/>
    <property type="match status" value="1"/>
</dbReference>
<feature type="signal peptide" evidence="1">
    <location>
        <begin position="1"/>
        <end position="20"/>
    </location>
</feature>
<sequence length="488" mass="54020">MRTAIATLTAAFALAGAAQAQQTDWRAAALQDLQGMHDILAANHPAVVVDQDSAQFRTWLAQGLAEAQAKADQVNSANAYAYLLSWYANGFGDGLIEAEPNWQPQPRWFGVAWPEFATEWRNGQYVVSWVKPGARRTPPVGAVLQSCDGRTADEVARRRLDGWEGDLDLDGDRVLTAPYLFWDRANPFAGGLPGNCDWRVGNSRRDRSYEWTTGFATEDERRAAYNASVFVAPQNPLGVEQWNGGYWLRMNTMSEHPDWEGFFGQVEAQREQIRNAPFVVIDLRGAEDGQANFGYRLANRLWEPEFVQANQVQNPTIVHRVTPANRQFFVETRDRVLQDPYFVSTAPFIQSIIDAYDAAAAAGQTTFTQPMPPAPEVAAPANPMQGRVIVLTDAWCSGGCLDFMDLLTRLPNVQQAGQATSASSIFIEPTRVALPTGNAWLYYGHKAWTDRPRASGQPYAPAPGLTYTGDQANEQVFRQWLQTALGAG</sequence>
<keyword evidence="3" id="KW-1185">Reference proteome</keyword>
<proteinExistence type="predicted"/>
<dbReference type="InterPro" id="IPR029045">
    <property type="entry name" value="ClpP/crotonase-like_dom_sf"/>
</dbReference>
<gene>
    <name evidence="2" type="ORF">Q0812_12725</name>
</gene>
<comment type="caution">
    <text evidence="2">The sequence shown here is derived from an EMBL/GenBank/DDBJ whole genome shotgun (WGS) entry which is preliminary data.</text>
</comment>
<dbReference type="Proteomes" id="UP001169063">
    <property type="component" value="Unassembled WGS sequence"/>
</dbReference>
<dbReference type="EMBL" id="JAUKTR010000006">
    <property type="protein sequence ID" value="MDO1560294.1"/>
    <property type="molecule type" value="Genomic_DNA"/>
</dbReference>
<reference evidence="2" key="1">
    <citation type="submission" date="2023-07" db="EMBL/GenBank/DDBJ databases">
        <title>Brevundimonas soil sp. nov., isolated from the soil of chemical plant.</title>
        <authorList>
            <person name="Wu N."/>
        </authorList>
    </citation>
    <scope>NUCLEOTIDE SEQUENCE</scope>
    <source>
        <strain evidence="2">XZ-24</strain>
    </source>
</reference>
<dbReference type="Gene3D" id="3.90.226.10">
    <property type="entry name" value="2-enoyl-CoA Hydratase, Chain A, domain 1"/>
    <property type="match status" value="1"/>
</dbReference>
<evidence type="ECO:0000313" key="3">
    <source>
        <dbReference type="Proteomes" id="UP001169063"/>
    </source>
</evidence>
<accession>A0ABT8SNZ2</accession>
<dbReference type="RefSeq" id="WP_302110726.1">
    <property type="nucleotide sequence ID" value="NZ_JAUKTR010000006.1"/>
</dbReference>